<sequence length="226" mass="24133">MLCLNNFGQRCQKGLGCSQFSELDALAACFESYGLPCGVMTVAKNSVATFGGLGYSDHGGRKTPRPRCFDVHARTADVVHVGAGTYDDVDELEARNVSLKGRICLARYSGGHRGGKVTVCQERGGVGAVLYLDLPKKPDKGYYPNSDIVDGSALQRGSLFIPADPETPGYPSVDGVFRLTNSSALPKIPALTVTNNFAMRLLSQIEGPEVTISKRPVKLGSFKDGK</sequence>
<evidence type="ECO:0000313" key="2">
    <source>
        <dbReference type="Proteomes" id="UP000821853"/>
    </source>
</evidence>
<dbReference type="Gene3D" id="3.50.30.30">
    <property type="match status" value="1"/>
</dbReference>
<name>A0A9J6HA09_HAELO</name>
<dbReference type="GO" id="GO:0004180">
    <property type="term" value="F:carboxypeptidase activity"/>
    <property type="evidence" value="ECO:0007669"/>
    <property type="project" value="TreeGrafter"/>
</dbReference>
<dbReference type="VEuPathDB" id="VectorBase:HLOH_057162"/>
<dbReference type="PANTHER" id="PTHR10404:SF46">
    <property type="entry name" value="VACUOLAR PROTEIN SORTING-ASSOCIATED PROTEIN 70"/>
    <property type="match status" value="1"/>
</dbReference>
<dbReference type="AlphaFoldDB" id="A0A9J6HA09"/>
<accession>A0A9J6HA09</accession>
<comment type="caution">
    <text evidence="1">The sequence shown here is derived from an EMBL/GenBank/DDBJ whole genome shotgun (WGS) entry which is preliminary data.</text>
</comment>
<protein>
    <recommendedName>
        <fullName evidence="3">PA domain-containing protein</fullName>
    </recommendedName>
</protein>
<dbReference type="PANTHER" id="PTHR10404">
    <property type="entry name" value="N-ACETYLATED-ALPHA-LINKED ACIDIC DIPEPTIDASE"/>
    <property type="match status" value="1"/>
</dbReference>
<dbReference type="Proteomes" id="UP000821853">
    <property type="component" value="Unassembled WGS sequence"/>
</dbReference>
<organism evidence="1 2">
    <name type="scientific">Haemaphysalis longicornis</name>
    <name type="common">Bush tick</name>
    <dbReference type="NCBI Taxonomy" id="44386"/>
    <lineage>
        <taxon>Eukaryota</taxon>
        <taxon>Metazoa</taxon>
        <taxon>Ecdysozoa</taxon>
        <taxon>Arthropoda</taxon>
        <taxon>Chelicerata</taxon>
        <taxon>Arachnida</taxon>
        <taxon>Acari</taxon>
        <taxon>Parasitiformes</taxon>
        <taxon>Ixodida</taxon>
        <taxon>Ixodoidea</taxon>
        <taxon>Ixodidae</taxon>
        <taxon>Haemaphysalinae</taxon>
        <taxon>Haemaphysalis</taxon>
    </lineage>
</organism>
<dbReference type="InterPro" id="IPR039373">
    <property type="entry name" value="Peptidase_M28B"/>
</dbReference>
<dbReference type="InterPro" id="IPR046450">
    <property type="entry name" value="PA_dom_sf"/>
</dbReference>
<dbReference type="SUPFAM" id="SSF52025">
    <property type="entry name" value="PA domain"/>
    <property type="match status" value="1"/>
</dbReference>
<gene>
    <name evidence="1" type="ORF">HPB48_026648</name>
</gene>
<keyword evidence="2" id="KW-1185">Reference proteome</keyword>
<dbReference type="OrthoDB" id="6491365at2759"/>
<proteinExistence type="predicted"/>
<evidence type="ECO:0000313" key="1">
    <source>
        <dbReference type="EMBL" id="KAH9384638.1"/>
    </source>
</evidence>
<dbReference type="EMBL" id="JABSTR010002845">
    <property type="protein sequence ID" value="KAH9384638.1"/>
    <property type="molecule type" value="Genomic_DNA"/>
</dbReference>
<evidence type="ECO:0008006" key="3">
    <source>
        <dbReference type="Google" id="ProtNLM"/>
    </source>
</evidence>
<reference evidence="1 2" key="1">
    <citation type="journal article" date="2020" name="Cell">
        <title>Large-Scale Comparative Analyses of Tick Genomes Elucidate Their Genetic Diversity and Vector Capacities.</title>
        <authorList>
            <consortium name="Tick Genome and Microbiome Consortium (TIGMIC)"/>
            <person name="Jia N."/>
            <person name="Wang J."/>
            <person name="Shi W."/>
            <person name="Du L."/>
            <person name="Sun Y."/>
            <person name="Zhan W."/>
            <person name="Jiang J.F."/>
            <person name="Wang Q."/>
            <person name="Zhang B."/>
            <person name="Ji P."/>
            <person name="Bell-Sakyi L."/>
            <person name="Cui X.M."/>
            <person name="Yuan T.T."/>
            <person name="Jiang B.G."/>
            <person name="Yang W.F."/>
            <person name="Lam T.T."/>
            <person name="Chang Q.C."/>
            <person name="Ding S.J."/>
            <person name="Wang X.J."/>
            <person name="Zhu J.G."/>
            <person name="Ruan X.D."/>
            <person name="Zhao L."/>
            <person name="Wei J.T."/>
            <person name="Ye R.Z."/>
            <person name="Que T.C."/>
            <person name="Du C.H."/>
            <person name="Zhou Y.H."/>
            <person name="Cheng J.X."/>
            <person name="Dai P.F."/>
            <person name="Guo W.B."/>
            <person name="Han X.H."/>
            <person name="Huang E.J."/>
            <person name="Li L.F."/>
            <person name="Wei W."/>
            <person name="Gao Y.C."/>
            <person name="Liu J.Z."/>
            <person name="Shao H.Z."/>
            <person name="Wang X."/>
            <person name="Wang C.C."/>
            <person name="Yang T.C."/>
            <person name="Huo Q.B."/>
            <person name="Li W."/>
            <person name="Chen H.Y."/>
            <person name="Chen S.E."/>
            <person name="Zhou L.G."/>
            <person name="Ni X.B."/>
            <person name="Tian J.H."/>
            <person name="Sheng Y."/>
            <person name="Liu T."/>
            <person name="Pan Y.S."/>
            <person name="Xia L.Y."/>
            <person name="Li J."/>
            <person name="Zhao F."/>
            <person name="Cao W.C."/>
        </authorList>
    </citation>
    <scope>NUCLEOTIDE SEQUENCE [LARGE SCALE GENOMIC DNA]</scope>
    <source>
        <strain evidence="1">HaeL-2018</strain>
    </source>
</reference>